<sequence length="158" mass="15775">MIGAMKYALFLLVPLAASCGLVQPKPDRPGAVDASAPAGPFAGTRPQARPGTEAAAMDAPADVVEAAQPAAATPPASGRLGTTVASLGNAAEPGMWIKTPLVRQAGTGTITYPETGRSVEAQLIPLDGPPTAGSRVSLAAMQELGAPLTGLPELVVSR</sequence>
<dbReference type="EMBL" id="AQQX01000004">
    <property type="protein sequence ID" value="KGM48560.1"/>
    <property type="molecule type" value="Genomic_DNA"/>
</dbReference>
<accession>A0A0A0EE20</accession>
<keyword evidence="4" id="KW-1185">Reference proteome</keyword>
<evidence type="ECO:0000313" key="3">
    <source>
        <dbReference type="EMBL" id="KGM48560.1"/>
    </source>
</evidence>
<proteinExistence type="predicted"/>
<evidence type="ECO:0008006" key="5">
    <source>
        <dbReference type="Google" id="ProtNLM"/>
    </source>
</evidence>
<reference evidence="3 4" key="1">
    <citation type="journal article" date="2015" name="Antonie Van Leeuwenhoek">
        <title>Pseudooceanicola atlanticus gen. nov. sp. nov., isolated from surface seawater of the Atlantic Ocean and reclassification of Oceanicola batsensis, Oceanicola marinus, Oceanicola nitratireducens, Oceanicola nanhaiensis, Oceanicola antarcticus and Oceanicola flagellatus, as Pseudooceanicola batsensis comb. nov., Pseudooceanicola marinus comb. nov., Pseudooceanicola nitratireducens comb. nov., Pseudooceanicola nanhaiensis comb. nov., Pseudooceanicola antarcticus comb. nov., and Pseudooceanicola flagellatus comb. nov.</title>
        <authorList>
            <person name="Lai Q."/>
            <person name="Li G."/>
            <person name="Liu X."/>
            <person name="Du Y."/>
            <person name="Sun F."/>
            <person name="Shao Z."/>
        </authorList>
    </citation>
    <scope>NUCLEOTIDE SEQUENCE [LARGE SCALE GENOMIC DNA]</scope>
    <source>
        <strain evidence="3 4">22II-s11g</strain>
    </source>
</reference>
<dbReference type="PROSITE" id="PS51257">
    <property type="entry name" value="PROKAR_LIPOPROTEIN"/>
    <property type="match status" value="1"/>
</dbReference>
<evidence type="ECO:0000256" key="2">
    <source>
        <dbReference type="SAM" id="SignalP"/>
    </source>
</evidence>
<evidence type="ECO:0000256" key="1">
    <source>
        <dbReference type="SAM" id="MobiDB-lite"/>
    </source>
</evidence>
<organism evidence="3 4">
    <name type="scientific">Pseudooceanicola atlanticus</name>
    <dbReference type="NCBI Taxonomy" id="1461694"/>
    <lineage>
        <taxon>Bacteria</taxon>
        <taxon>Pseudomonadati</taxon>
        <taxon>Pseudomonadota</taxon>
        <taxon>Alphaproteobacteria</taxon>
        <taxon>Rhodobacterales</taxon>
        <taxon>Paracoccaceae</taxon>
        <taxon>Pseudooceanicola</taxon>
    </lineage>
</organism>
<dbReference type="Proteomes" id="UP000030004">
    <property type="component" value="Unassembled WGS sequence"/>
</dbReference>
<feature type="region of interest" description="Disordered" evidence="1">
    <location>
        <begin position="27"/>
        <end position="59"/>
    </location>
</feature>
<dbReference type="AlphaFoldDB" id="A0A0A0EE20"/>
<name>A0A0A0EE20_9RHOB</name>
<feature type="signal peptide" evidence="2">
    <location>
        <begin position="1"/>
        <end position="19"/>
    </location>
</feature>
<dbReference type="eggNOG" id="ENOG5032RT9">
    <property type="taxonomic scope" value="Bacteria"/>
</dbReference>
<keyword evidence="2" id="KW-0732">Signal</keyword>
<comment type="caution">
    <text evidence="3">The sequence shown here is derived from an EMBL/GenBank/DDBJ whole genome shotgun (WGS) entry which is preliminary data.</text>
</comment>
<protein>
    <recommendedName>
        <fullName evidence="5">D-galactarate dehydratase</fullName>
    </recommendedName>
</protein>
<evidence type="ECO:0000313" key="4">
    <source>
        <dbReference type="Proteomes" id="UP000030004"/>
    </source>
</evidence>
<feature type="chain" id="PRO_5001962134" description="D-galactarate dehydratase" evidence="2">
    <location>
        <begin position="20"/>
        <end position="158"/>
    </location>
</feature>
<dbReference type="STRING" id="1461694.ATO9_13100"/>
<gene>
    <name evidence="3" type="ORF">ATO9_13100</name>
</gene>